<dbReference type="PANTHER" id="PTHR34391">
    <property type="entry name" value="UPF0658 GOLGI APPARATUS MEMBRANE PROTEIN C1952.10C-RELATED"/>
    <property type="match status" value="1"/>
</dbReference>
<dbReference type="Proteomes" id="UP000034182">
    <property type="component" value="Unassembled WGS sequence"/>
</dbReference>
<keyword evidence="1" id="KW-1133">Transmembrane helix</keyword>
<feature type="transmembrane region" description="Helical" evidence="1">
    <location>
        <begin position="134"/>
        <end position="157"/>
    </location>
</feature>
<dbReference type="EMBL" id="LAQI01000032">
    <property type="protein sequence ID" value="KKY26326.1"/>
    <property type="molecule type" value="Genomic_DNA"/>
</dbReference>
<feature type="transmembrane region" description="Helical" evidence="1">
    <location>
        <begin position="241"/>
        <end position="259"/>
    </location>
</feature>
<name>A0A0G2EW66_9PEZI</name>
<feature type="transmembrane region" description="Helical" evidence="1">
    <location>
        <begin position="178"/>
        <end position="202"/>
    </location>
</feature>
<feature type="transmembrane region" description="Helical" evidence="1">
    <location>
        <begin position="49"/>
        <end position="67"/>
    </location>
</feature>
<reference evidence="3 4" key="1">
    <citation type="submission" date="2015-03" db="EMBL/GenBank/DDBJ databases">
        <authorList>
            <person name="Morales-Cruz A."/>
            <person name="Amrine K.C."/>
            <person name="Cantu D."/>
        </authorList>
    </citation>
    <scope>NUCLEOTIDE SEQUENCE [LARGE SCALE GENOMIC DNA]</scope>
    <source>
        <strain evidence="3">DS831</strain>
    </source>
</reference>
<organism evidence="3 4">
    <name type="scientific">Diplodia seriata</name>
    <dbReference type="NCBI Taxonomy" id="420778"/>
    <lineage>
        <taxon>Eukaryota</taxon>
        <taxon>Fungi</taxon>
        <taxon>Dikarya</taxon>
        <taxon>Ascomycota</taxon>
        <taxon>Pezizomycotina</taxon>
        <taxon>Dothideomycetes</taxon>
        <taxon>Dothideomycetes incertae sedis</taxon>
        <taxon>Botryosphaeriales</taxon>
        <taxon>Botryosphaeriaceae</taxon>
        <taxon>Diplodia</taxon>
    </lineage>
</organism>
<feature type="transmembrane region" description="Helical" evidence="1">
    <location>
        <begin position="279"/>
        <end position="302"/>
    </location>
</feature>
<gene>
    <name evidence="2" type="ORF">SLS55_006936</name>
    <name evidence="3" type="ORF">UCDDS831_g01401</name>
</gene>
<evidence type="ECO:0000313" key="4">
    <source>
        <dbReference type="Proteomes" id="UP000034182"/>
    </source>
</evidence>
<evidence type="ECO:0000313" key="5">
    <source>
        <dbReference type="Proteomes" id="UP001430584"/>
    </source>
</evidence>
<reference evidence="3 4" key="2">
    <citation type="submission" date="2015-05" db="EMBL/GenBank/DDBJ databases">
        <title>Distinctive expansion of gene families associated with plant cell wall degradation and secondary metabolism in the genomes of grapevine trunk pathogens.</title>
        <authorList>
            <person name="Lawrence D.P."/>
            <person name="Travadon R."/>
            <person name="Rolshausen P.E."/>
            <person name="Baumgartner K."/>
        </authorList>
    </citation>
    <scope>NUCLEOTIDE SEQUENCE [LARGE SCALE GENOMIC DNA]</scope>
    <source>
        <strain evidence="3">DS831</strain>
    </source>
</reference>
<protein>
    <submittedName>
        <fullName evidence="3">Uncharacterized protein</fullName>
    </submittedName>
</protein>
<proteinExistence type="predicted"/>
<dbReference type="PANTHER" id="PTHR34391:SF1">
    <property type="entry name" value="UPF0658 GOLGI APPARATUS MEMBRANE PROTEIN C1952.10C-RELATED"/>
    <property type="match status" value="1"/>
</dbReference>
<dbReference type="GO" id="GO:0005794">
    <property type="term" value="C:Golgi apparatus"/>
    <property type="evidence" value="ECO:0007669"/>
    <property type="project" value="TreeGrafter"/>
</dbReference>
<dbReference type="GeneID" id="92011021"/>
<sequence length="351" mass="39417">MFKPQTKSEWAFLGTAAAQAGVNTALQLYVLDRYLRWVNPNVYEVPRSYTIPVTFAIFVFGVVYQFVLSWDSLSSKNNIQLFAQAICNVCLFASAILQYEQVQDVVKGLPPGRDASDKPLVKLDIDIWIQIHPALIASIAVFAACSLAMCGLAYKLHKQFAWALYKDISADTSLRTRYLVYQVFLVCMKLSFYFLVSFVIIYGFVNVHYEQPEFALTMAVIPVAMLQILLSAFAARHENRFWMLISVLVYAGGVAYLVSRTVLLFGNGPRSKTIMKDEMLFFALVSLGLIAATLVASILTMINFGHGLKPHLLGVTAKKAPRDPEDAYRFERLSHTAPPPEFLTPRRFALD</sequence>
<feature type="transmembrane region" description="Helical" evidence="1">
    <location>
        <begin position="214"/>
        <end position="234"/>
    </location>
</feature>
<evidence type="ECO:0000313" key="3">
    <source>
        <dbReference type="EMBL" id="KKY26326.1"/>
    </source>
</evidence>
<reference evidence="2 5" key="3">
    <citation type="submission" date="2024-02" db="EMBL/GenBank/DDBJ databases">
        <title>De novo assembly and annotation of 12 fungi associated with fruit tree decline syndrome in Ontario, Canada.</title>
        <authorList>
            <person name="Sulman M."/>
            <person name="Ellouze W."/>
            <person name="Ilyukhin E."/>
        </authorList>
    </citation>
    <scope>NUCLEOTIDE SEQUENCE [LARGE SCALE GENOMIC DNA]</scope>
    <source>
        <strain evidence="2 5">FDS-637</strain>
    </source>
</reference>
<keyword evidence="1" id="KW-0472">Membrane</keyword>
<keyword evidence="1" id="KW-0812">Transmembrane</keyword>
<evidence type="ECO:0000256" key="1">
    <source>
        <dbReference type="SAM" id="Phobius"/>
    </source>
</evidence>
<keyword evidence="5" id="KW-1185">Reference proteome</keyword>
<accession>A0A0G2EW66</accession>
<dbReference type="InterPro" id="IPR040410">
    <property type="entry name" value="UPF0658_Golgi"/>
</dbReference>
<dbReference type="Proteomes" id="UP001430584">
    <property type="component" value="Unassembled WGS sequence"/>
</dbReference>
<dbReference type="AlphaFoldDB" id="A0A0G2EW66"/>
<dbReference type="EMBL" id="JAJVCZ030000007">
    <property type="protein sequence ID" value="KAL0257773.1"/>
    <property type="molecule type" value="Genomic_DNA"/>
</dbReference>
<evidence type="ECO:0000313" key="2">
    <source>
        <dbReference type="EMBL" id="KAL0257773.1"/>
    </source>
</evidence>
<dbReference type="RefSeq" id="XP_066630802.1">
    <property type="nucleotide sequence ID" value="XM_066778365.1"/>
</dbReference>
<comment type="caution">
    <text evidence="3">The sequence shown here is derived from an EMBL/GenBank/DDBJ whole genome shotgun (WGS) entry which is preliminary data.</text>
</comment>